<feature type="transmembrane region" description="Helical" evidence="11">
    <location>
        <begin position="20"/>
        <end position="42"/>
    </location>
</feature>
<dbReference type="PRINTS" id="PR00813">
    <property type="entry name" value="BCTERIALGSPG"/>
</dbReference>
<evidence type="ECO:0000256" key="4">
    <source>
        <dbReference type="ARBA" id="ARBA00022475"/>
    </source>
</evidence>
<protein>
    <recommendedName>
        <fullName evidence="3">Type II secretion system core protein G</fullName>
    </recommendedName>
</protein>
<gene>
    <name evidence="13" type="primary">gspG</name>
    <name evidence="13" type="ORF">E4191_20475</name>
</gene>
<dbReference type="InterPro" id="IPR000983">
    <property type="entry name" value="Bac_GSPG_pilin"/>
</dbReference>
<proteinExistence type="inferred from homology"/>
<sequence length="159" mass="16651">MRLKPRRNRNSRDPESGVTLIEMMVVLVIIGIVAALVVPQVIGRPDEARVAVAGADMRTISSSLEMYRLDNRTYPTTAQGLSALSVQPSQAPLPVNWATGGYLPDLPVDPWGNPYEYRAPAEAGPYEILSLGADGAPGGEGVDADIRQGPGVATAGAGG</sequence>
<accession>A0A4Y5SUB8</accession>
<evidence type="ECO:0000313" key="13">
    <source>
        <dbReference type="EMBL" id="QDA36478.1"/>
    </source>
</evidence>
<dbReference type="NCBIfam" id="TIGR02532">
    <property type="entry name" value="IV_pilin_GFxxxE"/>
    <property type="match status" value="1"/>
</dbReference>
<dbReference type="Pfam" id="PF07963">
    <property type="entry name" value="N_methyl"/>
    <property type="match status" value="1"/>
</dbReference>
<dbReference type="NCBIfam" id="TIGR01710">
    <property type="entry name" value="typeII_sec_gspG"/>
    <property type="match status" value="1"/>
</dbReference>
<comment type="subcellular location">
    <subcellularLocation>
        <location evidence="1">Cell inner membrane</location>
        <topology evidence="1">Single-pass membrane protein</topology>
    </subcellularLocation>
</comment>
<evidence type="ECO:0000256" key="9">
    <source>
        <dbReference type="ARBA" id="ARBA00023136"/>
    </source>
</evidence>
<keyword evidence="6" id="KW-0997">Cell inner membrane</keyword>
<keyword evidence="7 11" id="KW-0812">Transmembrane</keyword>
<keyword evidence="4" id="KW-1003">Cell membrane</keyword>
<dbReference type="InterPro" id="IPR012902">
    <property type="entry name" value="N_methyl_site"/>
</dbReference>
<evidence type="ECO:0000256" key="1">
    <source>
        <dbReference type="ARBA" id="ARBA00004377"/>
    </source>
</evidence>
<keyword evidence="8 11" id="KW-1133">Transmembrane helix</keyword>
<keyword evidence="5" id="KW-0488">Methylation</keyword>
<dbReference type="GO" id="GO:0015627">
    <property type="term" value="C:type II protein secretion system complex"/>
    <property type="evidence" value="ECO:0007669"/>
    <property type="project" value="InterPro"/>
</dbReference>
<dbReference type="GO" id="GO:0015628">
    <property type="term" value="P:protein secretion by the type II secretion system"/>
    <property type="evidence" value="ECO:0007669"/>
    <property type="project" value="InterPro"/>
</dbReference>
<comment type="similarity">
    <text evidence="2">Belongs to the GSP G family.</text>
</comment>
<organism evidence="13 14">
    <name type="scientific">Paracoccus liaowanqingii</name>
    <dbReference type="NCBI Taxonomy" id="2560053"/>
    <lineage>
        <taxon>Bacteria</taxon>
        <taxon>Pseudomonadati</taxon>
        <taxon>Pseudomonadota</taxon>
        <taxon>Alphaproteobacteria</taxon>
        <taxon>Rhodobacterales</taxon>
        <taxon>Paracoccaceae</taxon>
        <taxon>Paracoccus</taxon>
    </lineage>
</organism>
<evidence type="ECO:0000313" key="14">
    <source>
        <dbReference type="Proteomes" id="UP000296374"/>
    </source>
</evidence>
<dbReference type="Pfam" id="PF08334">
    <property type="entry name" value="T2SSG"/>
    <property type="match status" value="1"/>
</dbReference>
<evidence type="ECO:0000256" key="10">
    <source>
        <dbReference type="SAM" id="MobiDB-lite"/>
    </source>
</evidence>
<evidence type="ECO:0000256" key="2">
    <source>
        <dbReference type="ARBA" id="ARBA00009984"/>
    </source>
</evidence>
<dbReference type="InterPro" id="IPR013545">
    <property type="entry name" value="T2SS_protein-GspG_C"/>
</dbReference>
<dbReference type="GO" id="GO:0005886">
    <property type="term" value="C:plasma membrane"/>
    <property type="evidence" value="ECO:0007669"/>
    <property type="project" value="UniProtKB-SubCell"/>
</dbReference>
<evidence type="ECO:0000259" key="12">
    <source>
        <dbReference type="Pfam" id="PF08334"/>
    </source>
</evidence>
<reference evidence="14" key="1">
    <citation type="submission" date="2019-05" db="EMBL/GenBank/DDBJ databases">
        <title>Tamlana fucoidanivorans sp. nov., isolated from the surface of algae collected from Fujian province in China.</title>
        <authorList>
            <person name="Li J."/>
        </authorList>
    </citation>
    <scope>NUCLEOTIDE SEQUENCE [LARGE SCALE GENOMIC DNA]</scope>
    <source>
        <strain evidence="14">2251</strain>
        <plasmid evidence="14">unnamed4</plasmid>
    </source>
</reference>
<feature type="domain" description="Type II secretion system protein GspG C-terminal" evidence="12">
    <location>
        <begin position="40"/>
        <end position="147"/>
    </location>
</feature>
<dbReference type="SUPFAM" id="SSF54523">
    <property type="entry name" value="Pili subunits"/>
    <property type="match status" value="1"/>
</dbReference>
<dbReference type="PANTHER" id="PTHR30093">
    <property type="entry name" value="GENERAL SECRETION PATHWAY PROTEIN G"/>
    <property type="match status" value="1"/>
</dbReference>
<dbReference type="RefSeq" id="WP_139616211.1">
    <property type="nucleotide sequence ID" value="NZ_CP040763.1"/>
</dbReference>
<dbReference type="PROSITE" id="PS00409">
    <property type="entry name" value="PROKAR_NTER_METHYL"/>
    <property type="match status" value="1"/>
</dbReference>
<dbReference type="Proteomes" id="UP000296374">
    <property type="component" value="Plasmid unnamed4"/>
</dbReference>
<name>A0A4Y5SUB8_9RHOB</name>
<keyword evidence="9 11" id="KW-0472">Membrane</keyword>
<dbReference type="KEGG" id="plia:E4191_20475"/>
<evidence type="ECO:0000256" key="6">
    <source>
        <dbReference type="ARBA" id="ARBA00022519"/>
    </source>
</evidence>
<evidence type="ECO:0000256" key="7">
    <source>
        <dbReference type="ARBA" id="ARBA00022692"/>
    </source>
</evidence>
<dbReference type="InterPro" id="IPR010054">
    <property type="entry name" value="Type2_sec_GspG"/>
</dbReference>
<geneLocation type="plasmid" evidence="13 14">
    <name>unnamed4</name>
</geneLocation>
<feature type="region of interest" description="Disordered" evidence="10">
    <location>
        <begin position="132"/>
        <end position="159"/>
    </location>
</feature>
<dbReference type="EMBL" id="CP040763">
    <property type="protein sequence ID" value="QDA36478.1"/>
    <property type="molecule type" value="Genomic_DNA"/>
</dbReference>
<evidence type="ECO:0000256" key="5">
    <source>
        <dbReference type="ARBA" id="ARBA00022481"/>
    </source>
</evidence>
<evidence type="ECO:0000256" key="3">
    <source>
        <dbReference type="ARBA" id="ARBA00020042"/>
    </source>
</evidence>
<dbReference type="Gene3D" id="3.30.700.10">
    <property type="entry name" value="Glycoprotein, Type 4 Pilin"/>
    <property type="match status" value="1"/>
</dbReference>
<dbReference type="AlphaFoldDB" id="A0A4Y5SUB8"/>
<dbReference type="InterPro" id="IPR045584">
    <property type="entry name" value="Pilin-like"/>
</dbReference>
<dbReference type="PANTHER" id="PTHR30093:SF44">
    <property type="entry name" value="TYPE II SECRETION SYSTEM CORE PROTEIN G"/>
    <property type="match status" value="1"/>
</dbReference>
<evidence type="ECO:0000256" key="8">
    <source>
        <dbReference type="ARBA" id="ARBA00022989"/>
    </source>
</evidence>
<keyword evidence="13" id="KW-0614">Plasmid</keyword>
<evidence type="ECO:0000256" key="11">
    <source>
        <dbReference type="SAM" id="Phobius"/>
    </source>
</evidence>